<dbReference type="GO" id="GO:0000030">
    <property type="term" value="F:mannosyltransferase activity"/>
    <property type="evidence" value="ECO:0007669"/>
    <property type="project" value="TreeGrafter"/>
</dbReference>
<dbReference type="GO" id="GO:0051999">
    <property type="term" value="P:mannosyl-inositol phosphorylceramide biosynthetic process"/>
    <property type="evidence" value="ECO:0007669"/>
    <property type="project" value="TreeGrafter"/>
</dbReference>
<dbReference type="PANTHER" id="PTHR32385:SF15">
    <property type="entry name" value="INOSITOL PHOSPHOCERAMIDE MANNOSYLTRANSFERASE 1"/>
    <property type="match status" value="1"/>
</dbReference>
<dbReference type="Proteomes" id="UP000199371">
    <property type="component" value="Unassembled WGS sequence"/>
</dbReference>
<accession>A0A1H6MZW9</accession>
<dbReference type="GO" id="GO:0016020">
    <property type="term" value="C:membrane"/>
    <property type="evidence" value="ECO:0007669"/>
    <property type="project" value="GOC"/>
</dbReference>
<dbReference type="OrthoDB" id="9802987at2"/>
<dbReference type="AlphaFoldDB" id="A0A1H6MZW9"/>
<proteinExistence type="predicted"/>
<dbReference type="EMBL" id="FNXF01000016">
    <property type="protein sequence ID" value="SEI07783.1"/>
    <property type="molecule type" value="Genomic_DNA"/>
</dbReference>
<keyword evidence="2" id="KW-1185">Reference proteome</keyword>
<dbReference type="PANTHER" id="PTHR32385">
    <property type="entry name" value="MANNOSYL PHOSPHORYLINOSITOL CERAMIDE SYNTHASE"/>
    <property type="match status" value="1"/>
</dbReference>
<dbReference type="STRING" id="173990.SAMN05660691_03393"/>
<dbReference type="RefSeq" id="WP_092795870.1">
    <property type="nucleotide sequence ID" value="NZ_FNXF01000016.1"/>
</dbReference>
<dbReference type="Pfam" id="PF05704">
    <property type="entry name" value="Caps_synth"/>
    <property type="match status" value="1"/>
</dbReference>
<protein>
    <submittedName>
        <fullName evidence="1">Capsular polysaccharide synthesis protein</fullName>
    </submittedName>
</protein>
<dbReference type="SUPFAM" id="SSF53448">
    <property type="entry name" value="Nucleotide-diphospho-sugar transferases"/>
    <property type="match status" value="1"/>
</dbReference>
<name>A0A1H6MZW9_9GAMM</name>
<sequence length="321" mass="37348">MWSLLFTVVLIVVTLLLYWVYQQSRRLHLPEPHLQLLTMAAEPLQTSAAIPKTIWTYWHSAEQPEVVKRCIAGWQALNPDYHIHVLNADNITDYIRPVPDKLTRLNVAKQTDWIRLELLNRYGGIWLDASIILTASLDWVERIRAEQNTEFVGYYLERYTTNVHRPVVDSWFLAAPAQSRFVADWLALFRCEVIEGDTADYIQALSVQGRFEGLRQAISDPYYHTIHIAAQDVLERAATTYRLALLKAEDSAYALQVTSNWRRKRLYMRLLFTEKDDRPALIKLRGGERTKLESYLKWGIYRKASIAGRYLQALPEDNKVV</sequence>
<dbReference type="Gene3D" id="3.90.550.20">
    <property type="match status" value="1"/>
</dbReference>
<evidence type="ECO:0000313" key="1">
    <source>
        <dbReference type="EMBL" id="SEI07783.1"/>
    </source>
</evidence>
<reference evidence="2" key="1">
    <citation type="submission" date="2016-10" db="EMBL/GenBank/DDBJ databases">
        <authorList>
            <person name="Varghese N."/>
            <person name="Submissions S."/>
        </authorList>
    </citation>
    <scope>NUCLEOTIDE SEQUENCE [LARGE SCALE GENOMIC DNA]</scope>
    <source>
        <strain evidence="2">DSM 17616</strain>
    </source>
</reference>
<evidence type="ECO:0000313" key="2">
    <source>
        <dbReference type="Proteomes" id="UP000199371"/>
    </source>
</evidence>
<dbReference type="InterPro" id="IPR051706">
    <property type="entry name" value="Glycosyltransferase_domain"/>
</dbReference>
<gene>
    <name evidence="1" type="ORF">SAMN05660691_03393</name>
</gene>
<organism evidence="1 2">
    <name type="scientific">Rheinheimera pacifica</name>
    <dbReference type="NCBI Taxonomy" id="173990"/>
    <lineage>
        <taxon>Bacteria</taxon>
        <taxon>Pseudomonadati</taxon>
        <taxon>Pseudomonadota</taxon>
        <taxon>Gammaproteobacteria</taxon>
        <taxon>Chromatiales</taxon>
        <taxon>Chromatiaceae</taxon>
        <taxon>Rheinheimera</taxon>
    </lineage>
</organism>
<dbReference type="InterPro" id="IPR029044">
    <property type="entry name" value="Nucleotide-diphossugar_trans"/>
</dbReference>
<dbReference type="InterPro" id="IPR008441">
    <property type="entry name" value="AfumC-like_glycosyl_Trfase"/>
</dbReference>